<name>A0A4U5LX49_STECR</name>
<dbReference type="PANTHER" id="PTHR47049:SF2">
    <property type="entry name" value="PIEZO-TYPE MECHANOSENSITIVE ION CHANNEL HOMOLOG"/>
    <property type="match status" value="1"/>
</dbReference>
<evidence type="ECO:0000313" key="4">
    <source>
        <dbReference type="Proteomes" id="UP000298663"/>
    </source>
</evidence>
<accession>A0A4U5LX49</accession>
<evidence type="ECO:0000259" key="2">
    <source>
        <dbReference type="Pfam" id="PF24871"/>
    </source>
</evidence>
<feature type="transmembrane region" description="Helical" evidence="1">
    <location>
        <begin position="76"/>
        <end position="98"/>
    </location>
</feature>
<feature type="domain" description="Piezo TM1-24" evidence="2">
    <location>
        <begin position="6"/>
        <end position="157"/>
    </location>
</feature>
<comment type="caution">
    <text evidence="3">The sequence shown here is derived from an EMBL/GenBank/DDBJ whole genome shotgun (WGS) entry which is preliminary data.</text>
</comment>
<organism evidence="3 4">
    <name type="scientific">Steinernema carpocapsae</name>
    <name type="common">Entomopathogenic nematode</name>
    <dbReference type="NCBI Taxonomy" id="34508"/>
    <lineage>
        <taxon>Eukaryota</taxon>
        <taxon>Metazoa</taxon>
        <taxon>Ecdysozoa</taxon>
        <taxon>Nematoda</taxon>
        <taxon>Chromadorea</taxon>
        <taxon>Rhabditida</taxon>
        <taxon>Tylenchina</taxon>
        <taxon>Panagrolaimomorpha</taxon>
        <taxon>Strongyloidoidea</taxon>
        <taxon>Steinernematidae</taxon>
        <taxon>Steinernema</taxon>
    </lineage>
</organism>
<dbReference type="InterPro" id="IPR056769">
    <property type="entry name" value="Piezo_TM1-24"/>
</dbReference>
<dbReference type="OrthoDB" id="5877017at2759"/>
<keyword evidence="1" id="KW-1133">Transmembrane helix</keyword>
<sequence>MGRFLIAVKSNVSRYWIVVNLALLLVISVQNPVVMYRIFYMLFFLLFLTCFQVASHNSKHLKSSPLQLSFPWWRKLQYAFWMIMLGYCMFVLTLIYTYQFHGFPHFYAEYLGMSDAVVRSFGLEQISTSQLFIRLLTPLSFLIFSLIQVNFFHEKLMERSERWEEAAFHRKPHLRFVIEQLRGVHGRLGYIKSIVNKDPADIEKGMHEPKRGMVVKNPKKVKEVIQKLEAKCHQVLGYRQQLANLIFRLLEIHSDKIVAYAIVHVALKEVIIDLNTYL</sequence>
<dbReference type="GO" id="GO:0008381">
    <property type="term" value="F:mechanosensitive monoatomic ion channel activity"/>
    <property type="evidence" value="ECO:0007669"/>
    <property type="project" value="InterPro"/>
</dbReference>
<feature type="transmembrane region" description="Helical" evidence="1">
    <location>
        <begin position="131"/>
        <end position="152"/>
    </location>
</feature>
<dbReference type="PANTHER" id="PTHR47049">
    <property type="entry name" value="PIEZO-TYPE MECHANOSENSITIVE ION CHANNEL HOMOLOG"/>
    <property type="match status" value="1"/>
</dbReference>
<keyword evidence="1" id="KW-0472">Membrane</keyword>
<keyword evidence="4" id="KW-1185">Reference proteome</keyword>
<protein>
    <recommendedName>
        <fullName evidence="2">Piezo TM1-24 domain-containing protein</fullName>
    </recommendedName>
</protein>
<dbReference type="AlphaFoldDB" id="A0A4U5LX49"/>
<keyword evidence="1" id="KW-0812">Transmembrane</keyword>
<gene>
    <name evidence="3" type="ORF">L596_027990</name>
</gene>
<evidence type="ECO:0000256" key="1">
    <source>
        <dbReference type="SAM" id="Phobius"/>
    </source>
</evidence>
<dbReference type="GO" id="GO:0016020">
    <property type="term" value="C:membrane"/>
    <property type="evidence" value="ECO:0007669"/>
    <property type="project" value="InterPro"/>
</dbReference>
<reference evidence="3 4" key="2">
    <citation type="journal article" date="2019" name="G3 (Bethesda)">
        <title>Hybrid Assembly of the Genome of the Entomopathogenic Nematode Steinernema carpocapsae Identifies the X-Chromosome.</title>
        <authorList>
            <person name="Serra L."/>
            <person name="Macchietto M."/>
            <person name="Macias-Munoz A."/>
            <person name="McGill C.J."/>
            <person name="Rodriguez I.M."/>
            <person name="Rodriguez B."/>
            <person name="Murad R."/>
            <person name="Mortazavi A."/>
        </authorList>
    </citation>
    <scope>NUCLEOTIDE SEQUENCE [LARGE SCALE GENOMIC DNA]</scope>
    <source>
        <strain evidence="3 4">ALL</strain>
    </source>
</reference>
<evidence type="ECO:0000313" key="3">
    <source>
        <dbReference type="EMBL" id="TKR60801.1"/>
    </source>
</evidence>
<dbReference type="Proteomes" id="UP000298663">
    <property type="component" value="Unassembled WGS sequence"/>
</dbReference>
<dbReference type="InterPro" id="IPR027272">
    <property type="entry name" value="Piezo"/>
</dbReference>
<dbReference type="EMBL" id="AZBU02000011">
    <property type="protein sequence ID" value="TKR60801.1"/>
    <property type="molecule type" value="Genomic_DNA"/>
</dbReference>
<dbReference type="STRING" id="34508.A0A4U5LX49"/>
<reference evidence="3 4" key="1">
    <citation type="journal article" date="2015" name="Genome Biol.">
        <title>Comparative genomics of Steinernema reveals deeply conserved gene regulatory networks.</title>
        <authorList>
            <person name="Dillman A.R."/>
            <person name="Macchietto M."/>
            <person name="Porter C.F."/>
            <person name="Rogers A."/>
            <person name="Williams B."/>
            <person name="Antoshechkin I."/>
            <person name="Lee M.M."/>
            <person name="Goodwin Z."/>
            <person name="Lu X."/>
            <person name="Lewis E.E."/>
            <person name="Goodrich-Blair H."/>
            <person name="Stock S.P."/>
            <person name="Adams B.J."/>
            <person name="Sternberg P.W."/>
            <person name="Mortazavi A."/>
        </authorList>
    </citation>
    <scope>NUCLEOTIDE SEQUENCE [LARGE SCALE GENOMIC DNA]</scope>
    <source>
        <strain evidence="3 4">ALL</strain>
    </source>
</reference>
<proteinExistence type="predicted"/>
<dbReference type="Pfam" id="PF24871">
    <property type="entry name" value="Piezo_TM1-24"/>
    <property type="match status" value="1"/>
</dbReference>
<feature type="transmembrane region" description="Helical" evidence="1">
    <location>
        <begin position="12"/>
        <end position="29"/>
    </location>
</feature>
<feature type="transmembrane region" description="Helical" evidence="1">
    <location>
        <begin position="35"/>
        <end position="55"/>
    </location>
</feature>